<dbReference type="AlphaFoldDB" id="A0A1X2H2D3"/>
<gene>
    <name evidence="1" type="ORF">BCR43DRAFT_497566</name>
</gene>
<name>A0A1X2H2D3_SYNRA</name>
<evidence type="ECO:0000313" key="2">
    <source>
        <dbReference type="Proteomes" id="UP000242180"/>
    </source>
</evidence>
<dbReference type="GO" id="GO:0005175">
    <property type="term" value="F:CD27 receptor binding"/>
    <property type="evidence" value="ECO:0007669"/>
    <property type="project" value="TreeGrafter"/>
</dbReference>
<protein>
    <submittedName>
        <fullName evidence="1">Uncharacterized protein</fullName>
    </submittedName>
</protein>
<comment type="caution">
    <text evidence="1">The sequence shown here is derived from an EMBL/GenBank/DDBJ whole genome shotgun (WGS) entry which is preliminary data.</text>
</comment>
<organism evidence="1 2">
    <name type="scientific">Syncephalastrum racemosum</name>
    <name type="common">Filamentous fungus</name>
    <dbReference type="NCBI Taxonomy" id="13706"/>
    <lineage>
        <taxon>Eukaryota</taxon>
        <taxon>Fungi</taxon>
        <taxon>Fungi incertae sedis</taxon>
        <taxon>Mucoromycota</taxon>
        <taxon>Mucoromycotina</taxon>
        <taxon>Mucoromycetes</taxon>
        <taxon>Mucorales</taxon>
        <taxon>Syncephalastraceae</taxon>
        <taxon>Syncephalastrum</taxon>
    </lineage>
</organism>
<proteinExistence type="predicted"/>
<evidence type="ECO:0000313" key="1">
    <source>
        <dbReference type="EMBL" id="ORY91967.1"/>
    </source>
</evidence>
<accession>A0A1X2H2D3</accession>
<dbReference type="InParanoid" id="A0A1X2H2D3"/>
<keyword evidence="2" id="KW-1185">Reference proteome</keyword>
<reference evidence="1 2" key="1">
    <citation type="submission" date="2016-07" db="EMBL/GenBank/DDBJ databases">
        <title>Pervasive Adenine N6-methylation of Active Genes in Fungi.</title>
        <authorList>
            <consortium name="DOE Joint Genome Institute"/>
            <person name="Mondo S.J."/>
            <person name="Dannebaum R.O."/>
            <person name="Kuo R.C."/>
            <person name="Labutti K."/>
            <person name="Haridas S."/>
            <person name="Kuo A."/>
            <person name="Salamov A."/>
            <person name="Ahrendt S.R."/>
            <person name="Lipzen A."/>
            <person name="Sullivan W."/>
            <person name="Andreopoulos W.B."/>
            <person name="Clum A."/>
            <person name="Lindquist E."/>
            <person name="Daum C."/>
            <person name="Ramamoorthy G.K."/>
            <person name="Gryganskyi A."/>
            <person name="Culley D."/>
            <person name="Magnuson J.K."/>
            <person name="James T.Y."/>
            <person name="O'Malley M.A."/>
            <person name="Stajich J.E."/>
            <person name="Spatafora J.W."/>
            <person name="Visel A."/>
            <person name="Grigoriev I.V."/>
        </authorList>
    </citation>
    <scope>NUCLEOTIDE SEQUENCE [LARGE SCALE GENOMIC DNA]</scope>
    <source>
        <strain evidence="1 2">NRRL 2496</strain>
    </source>
</reference>
<dbReference type="InterPro" id="IPR022773">
    <property type="entry name" value="Siva"/>
</dbReference>
<dbReference type="PANTHER" id="PTHR14365:SF1">
    <property type="entry name" value="APOPTOSIS REGULATORY PROTEIN SIVA"/>
    <property type="match status" value="1"/>
</dbReference>
<sequence>MKRRHEDTSTIVNVLRQRPKPDLDAQQKLGQATFAKLMAAAKKQPASTPQPAVSYEYFNNTPEQTEKRVCYRCNRNQAVYACSHCEFVVCSNCIHPCSACQEPYCSGCSIIDYSHSSERVICRTCQYT</sequence>
<dbReference type="OrthoDB" id="2285447at2759"/>
<dbReference type="EMBL" id="MCGN01000010">
    <property type="protein sequence ID" value="ORY91967.1"/>
    <property type="molecule type" value="Genomic_DNA"/>
</dbReference>
<dbReference type="GO" id="GO:0097191">
    <property type="term" value="P:extrinsic apoptotic signaling pathway"/>
    <property type="evidence" value="ECO:0007669"/>
    <property type="project" value="TreeGrafter"/>
</dbReference>
<dbReference type="Proteomes" id="UP000242180">
    <property type="component" value="Unassembled WGS sequence"/>
</dbReference>
<dbReference type="OMA" id="ACSHCEF"/>
<dbReference type="PANTHER" id="PTHR14365">
    <property type="entry name" value="APOPTOSIS REGULATORY PROTEIN SIVA"/>
    <property type="match status" value="1"/>
</dbReference>
<dbReference type="Pfam" id="PF05458">
    <property type="entry name" value="Siva"/>
    <property type="match status" value="1"/>
</dbReference>